<evidence type="ECO:0000256" key="4">
    <source>
        <dbReference type="ARBA" id="ARBA00023006"/>
    </source>
</evidence>
<reference evidence="11" key="2">
    <citation type="submission" date="2015-06" db="UniProtKB">
        <authorList>
            <consortium name="EnsemblMetazoa"/>
        </authorList>
    </citation>
    <scope>IDENTIFICATION</scope>
</reference>
<dbReference type="EnsemblMetazoa" id="tetur32g01310.1">
    <property type="protein sequence ID" value="tetur32g01310.1"/>
    <property type="gene ID" value="tetur32g01310"/>
</dbReference>
<comment type="subcellular location">
    <subcellularLocation>
        <location evidence="1">Cytoplasmic vesicle</location>
        <location evidence="1">Autophagosome</location>
    </subcellularLocation>
    <subcellularLocation>
        <location evidence="8">Endomembrane system</location>
        <topology evidence="8">Lipid-anchor</topology>
    </subcellularLocation>
</comment>
<dbReference type="KEGG" id="tut:107369427"/>
<keyword evidence="12" id="KW-1185">Reference proteome</keyword>
<dbReference type="FunFam" id="3.10.20.90:FF:000149">
    <property type="entry name" value="microtubule-associated proteins 1A/1B light chain 3C"/>
    <property type="match status" value="1"/>
</dbReference>
<dbReference type="eggNOG" id="KOG1654">
    <property type="taxonomic scope" value="Eukaryota"/>
</dbReference>
<dbReference type="Pfam" id="PF02991">
    <property type="entry name" value="ATG8"/>
    <property type="match status" value="1"/>
</dbReference>
<comment type="similarity">
    <text evidence="2 10">Belongs to the ATG8 family.</text>
</comment>
<dbReference type="STRING" id="32264.T1L1Y7"/>
<dbReference type="GO" id="GO:0031410">
    <property type="term" value="C:cytoplasmic vesicle"/>
    <property type="evidence" value="ECO:0007669"/>
    <property type="project" value="UniProtKB-KW"/>
</dbReference>
<keyword evidence="3" id="KW-0963">Cytoplasm</keyword>
<dbReference type="AlphaFoldDB" id="T1L1Y7"/>
<dbReference type="InterPro" id="IPR029071">
    <property type="entry name" value="Ubiquitin-like_domsf"/>
</dbReference>
<keyword evidence="4 10" id="KW-0072">Autophagy</keyword>
<sequence>MPILENFFINNKIYNPPLKSFKERKNLMTRKLEYANLKAKFPNKVTVVIERYAKERNLPMLDKTKFLVPEDLPVSRLLMIIRNRMDIGENQAVYVMTANKTMLTMSRTMAEVYEEHADEDGFVYLTYASQSVFG</sequence>
<name>T1L1Y7_TETUR</name>
<evidence type="ECO:0000256" key="6">
    <source>
        <dbReference type="ARBA" id="ARBA00023288"/>
    </source>
</evidence>
<dbReference type="Proteomes" id="UP000015104">
    <property type="component" value="Unassembled WGS sequence"/>
</dbReference>
<protein>
    <submittedName>
        <fullName evidence="11">Uncharacterized protein</fullName>
    </submittedName>
</protein>
<evidence type="ECO:0000313" key="11">
    <source>
        <dbReference type="EnsemblMetazoa" id="tetur32g01310.1"/>
    </source>
</evidence>
<dbReference type="GO" id="GO:0016236">
    <property type="term" value="P:macroautophagy"/>
    <property type="evidence" value="ECO:0007669"/>
    <property type="project" value="UniProtKB-ARBA"/>
</dbReference>
<evidence type="ECO:0000256" key="7">
    <source>
        <dbReference type="ARBA" id="ARBA00023329"/>
    </source>
</evidence>
<dbReference type="GO" id="GO:0012505">
    <property type="term" value="C:endomembrane system"/>
    <property type="evidence" value="ECO:0007669"/>
    <property type="project" value="UniProtKB-SubCell"/>
</dbReference>
<keyword evidence="5" id="KW-0472">Membrane</keyword>
<gene>
    <name evidence="11" type="primary">107369427</name>
</gene>
<dbReference type="Gene3D" id="3.10.20.90">
    <property type="entry name" value="Phosphatidylinositol 3-kinase Catalytic Subunit, Chain A, domain 1"/>
    <property type="match status" value="1"/>
</dbReference>
<dbReference type="GO" id="GO:0005776">
    <property type="term" value="C:autophagosome"/>
    <property type="evidence" value="ECO:0007669"/>
    <property type="project" value="UniProtKB-SubCell"/>
</dbReference>
<evidence type="ECO:0000256" key="2">
    <source>
        <dbReference type="ARBA" id="ARBA00007293"/>
    </source>
</evidence>
<evidence type="ECO:0000256" key="9">
    <source>
        <dbReference type="PIRSR" id="PIRSR604241-50"/>
    </source>
</evidence>
<evidence type="ECO:0000256" key="10">
    <source>
        <dbReference type="RuleBase" id="RU004384"/>
    </source>
</evidence>
<evidence type="ECO:0000256" key="3">
    <source>
        <dbReference type="ARBA" id="ARBA00022490"/>
    </source>
</evidence>
<evidence type="ECO:0000313" key="12">
    <source>
        <dbReference type="Proteomes" id="UP000015104"/>
    </source>
</evidence>
<dbReference type="SUPFAM" id="SSF54236">
    <property type="entry name" value="Ubiquitin-like"/>
    <property type="match status" value="1"/>
</dbReference>
<keyword evidence="7" id="KW-0968">Cytoplasmic vesicle</keyword>
<organism evidence="11 12">
    <name type="scientific">Tetranychus urticae</name>
    <name type="common">Two-spotted spider mite</name>
    <dbReference type="NCBI Taxonomy" id="32264"/>
    <lineage>
        <taxon>Eukaryota</taxon>
        <taxon>Metazoa</taxon>
        <taxon>Ecdysozoa</taxon>
        <taxon>Arthropoda</taxon>
        <taxon>Chelicerata</taxon>
        <taxon>Arachnida</taxon>
        <taxon>Acari</taxon>
        <taxon>Acariformes</taxon>
        <taxon>Trombidiformes</taxon>
        <taxon>Prostigmata</taxon>
        <taxon>Eleutherengona</taxon>
        <taxon>Raphignathae</taxon>
        <taxon>Tetranychoidea</taxon>
        <taxon>Tetranychidae</taxon>
        <taxon>Tetranychus</taxon>
    </lineage>
</organism>
<reference evidence="12" key="1">
    <citation type="submission" date="2011-08" db="EMBL/GenBank/DDBJ databases">
        <authorList>
            <person name="Rombauts S."/>
        </authorList>
    </citation>
    <scope>NUCLEOTIDE SEQUENCE</scope>
    <source>
        <strain evidence="12">London</strain>
    </source>
</reference>
<accession>T1L1Y7</accession>
<evidence type="ECO:0000256" key="1">
    <source>
        <dbReference type="ARBA" id="ARBA00004419"/>
    </source>
</evidence>
<evidence type="ECO:0000256" key="5">
    <source>
        <dbReference type="ARBA" id="ARBA00023136"/>
    </source>
</evidence>
<feature type="lipid moiety-binding region" description="Phosphatidylserine amidated glycine; alternate" evidence="9">
    <location>
        <position position="134"/>
    </location>
</feature>
<dbReference type="OMA" id="KYPQKIP"/>
<dbReference type="EMBL" id="CAEY01000922">
    <property type="status" value="NOT_ANNOTATED_CDS"/>
    <property type="molecule type" value="Genomic_DNA"/>
</dbReference>
<evidence type="ECO:0000256" key="8">
    <source>
        <dbReference type="ARBA" id="ARBA00037868"/>
    </source>
</evidence>
<dbReference type="OrthoDB" id="6738456at2759"/>
<dbReference type="HOGENOM" id="CLU_119276_1_1_1"/>
<keyword evidence="6 9" id="KW-0449">Lipoprotein</keyword>
<dbReference type="InterPro" id="IPR004241">
    <property type="entry name" value="Atg8-like"/>
</dbReference>
<dbReference type="PANTHER" id="PTHR10969">
    <property type="entry name" value="MICROTUBULE-ASSOCIATED PROTEINS 1A/1B LIGHT CHAIN 3-RELATED"/>
    <property type="match status" value="1"/>
</dbReference>
<dbReference type="GO" id="GO:0006950">
    <property type="term" value="P:response to stress"/>
    <property type="evidence" value="ECO:0007669"/>
    <property type="project" value="UniProtKB-ARBA"/>
</dbReference>
<proteinExistence type="inferred from homology"/>